<name>A0A4C1VJ62_EUMVA</name>
<organism evidence="2 3">
    <name type="scientific">Eumeta variegata</name>
    <name type="common">Bagworm moth</name>
    <name type="synonym">Eumeta japonica</name>
    <dbReference type="NCBI Taxonomy" id="151549"/>
    <lineage>
        <taxon>Eukaryota</taxon>
        <taxon>Metazoa</taxon>
        <taxon>Ecdysozoa</taxon>
        <taxon>Arthropoda</taxon>
        <taxon>Hexapoda</taxon>
        <taxon>Insecta</taxon>
        <taxon>Pterygota</taxon>
        <taxon>Neoptera</taxon>
        <taxon>Endopterygota</taxon>
        <taxon>Lepidoptera</taxon>
        <taxon>Glossata</taxon>
        <taxon>Ditrysia</taxon>
        <taxon>Tineoidea</taxon>
        <taxon>Psychidae</taxon>
        <taxon>Oiketicinae</taxon>
        <taxon>Eumeta</taxon>
    </lineage>
</organism>
<accession>A0A4C1VJ62</accession>
<proteinExistence type="predicted"/>
<gene>
    <name evidence="2" type="ORF">EVAR_27809_1</name>
</gene>
<evidence type="ECO:0000313" key="3">
    <source>
        <dbReference type="Proteomes" id="UP000299102"/>
    </source>
</evidence>
<reference evidence="2 3" key="1">
    <citation type="journal article" date="2019" name="Commun. Biol.">
        <title>The bagworm genome reveals a unique fibroin gene that provides high tensile strength.</title>
        <authorList>
            <person name="Kono N."/>
            <person name="Nakamura H."/>
            <person name="Ohtoshi R."/>
            <person name="Tomita M."/>
            <person name="Numata K."/>
            <person name="Arakawa K."/>
        </authorList>
    </citation>
    <scope>NUCLEOTIDE SEQUENCE [LARGE SCALE GENOMIC DNA]</scope>
</reference>
<dbReference type="EMBL" id="BGZK01000352">
    <property type="protein sequence ID" value="GBP38623.1"/>
    <property type="molecule type" value="Genomic_DNA"/>
</dbReference>
<dbReference type="Proteomes" id="UP000299102">
    <property type="component" value="Unassembled WGS sequence"/>
</dbReference>
<dbReference type="OrthoDB" id="7472192at2759"/>
<keyword evidence="3" id="KW-1185">Reference proteome</keyword>
<sequence>MVDLPHINDGSNFGTESRRGSHAIRRRSASAAGATSRRYLRPRQSTIRSDGRAGRGGPLARSHVNNYRRGSNYKAPRSADMFSSCVRAGRDGSLGPADGGAPSRPNDLTDLLSLS</sequence>
<protein>
    <submittedName>
        <fullName evidence="2">Uncharacterized protein</fullName>
    </submittedName>
</protein>
<evidence type="ECO:0000313" key="2">
    <source>
        <dbReference type="EMBL" id="GBP38623.1"/>
    </source>
</evidence>
<comment type="caution">
    <text evidence="2">The sequence shown here is derived from an EMBL/GenBank/DDBJ whole genome shotgun (WGS) entry which is preliminary data.</text>
</comment>
<dbReference type="AlphaFoldDB" id="A0A4C1VJ62"/>
<evidence type="ECO:0000256" key="1">
    <source>
        <dbReference type="SAM" id="MobiDB-lite"/>
    </source>
</evidence>
<feature type="region of interest" description="Disordered" evidence="1">
    <location>
        <begin position="1"/>
        <end position="115"/>
    </location>
</feature>